<organism evidence="2 3">
    <name type="scientific">Brevinema andersonii</name>
    <dbReference type="NCBI Taxonomy" id="34097"/>
    <lineage>
        <taxon>Bacteria</taxon>
        <taxon>Pseudomonadati</taxon>
        <taxon>Spirochaetota</taxon>
        <taxon>Spirochaetia</taxon>
        <taxon>Brevinematales</taxon>
        <taxon>Brevinemataceae</taxon>
        <taxon>Brevinema</taxon>
    </lineage>
</organism>
<feature type="transmembrane region" description="Helical" evidence="1">
    <location>
        <begin position="6"/>
        <end position="23"/>
    </location>
</feature>
<protein>
    <submittedName>
        <fullName evidence="2">Uncharacterized protein</fullName>
    </submittedName>
</protein>
<evidence type="ECO:0000313" key="2">
    <source>
        <dbReference type="EMBL" id="SFB70719.1"/>
    </source>
</evidence>
<keyword evidence="1" id="KW-0812">Transmembrane</keyword>
<evidence type="ECO:0000313" key="3">
    <source>
        <dbReference type="Proteomes" id="UP000240042"/>
    </source>
</evidence>
<keyword evidence="3" id="KW-1185">Reference proteome</keyword>
<name>A0A1I1D6T8_BREAD</name>
<dbReference type="Proteomes" id="UP000240042">
    <property type="component" value="Unassembled WGS sequence"/>
</dbReference>
<sequence length="144" mass="16247">MKKWTIFIYILLVIVVGMSITVMRQELNYKQASWINGTPKLYHVGRTVVRAVFEVDSAAAIYWRVYQVDAPEPKLSDFTNINLESFEGLTAYGGSFSQGSNNSYTNLADGLLPCTDYILYSVAISYIGPFRGKIKRVPFRTKNG</sequence>
<dbReference type="STRING" id="34097.SAMN02745150_00374"/>
<keyword evidence="1" id="KW-1133">Transmembrane helix</keyword>
<dbReference type="AlphaFoldDB" id="A0A1I1D6T8"/>
<gene>
    <name evidence="2" type="ORF">SAMN02745150_00374</name>
</gene>
<accession>A0A1I1D6T8</accession>
<keyword evidence="1" id="KW-0472">Membrane</keyword>
<dbReference type="RefSeq" id="WP_092317837.1">
    <property type="nucleotide sequence ID" value="NZ_FOKY01000001.1"/>
</dbReference>
<proteinExistence type="predicted"/>
<dbReference type="EMBL" id="FOKY01000001">
    <property type="protein sequence ID" value="SFB70719.1"/>
    <property type="molecule type" value="Genomic_DNA"/>
</dbReference>
<reference evidence="3" key="1">
    <citation type="submission" date="2016-10" db="EMBL/GenBank/DDBJ databases">
        <authorList>
            <person name="Varghese N."/>
            <person name="Submissions S."/>
        </authorList>
    </citation>
    <scope>NUCLEOTIDE SEQUENCE [LARGE SCALE GENOMIC DNA]</scope>
    <source>
        <strain evidence="3">ATCC 43811</strain>
    </source>
</reference>
<evidence type="ECO:0000256" key="1">
    <source>
        <dbReference type="SAM" id="Phobius"/>
    </source>
</evidence>